<dbReference type="InterPro" id="IPR036597">
    <property type="entry name" value="Fido-like_dom_sf"/>
</dbReference>
<dbReference type="SUPFAM" id="SSF140931">
    <property type="entry name" value="Fic-like"/>
    <property type="match status" value="1"/>
</dbReference>
<evidence type="ECO:0000259" key="1">
    <source>
        <dbReference type="PROSITE" id="PS51459"/>
    </source>
</evidence>
<dbReference type="EMBL" id="LK933005">
    <property type="protein sequence ID" value="CDT22632.1"/>
    <property type="molecule type" value="Genomic_DNA"/>
</dbReference>
<evidence type="ECO:0000313" key="2">
    <source>
        <dbReference type="EMBL" id="CDS84574.1"/>
    </source>
</evidence>
<evidence type="ECO:0000313" key="4">
    <source>
        <dbReference type="EMBL" id="CDT22632.1"/>
    </source>
</evidence>
<reference evidence="4" key="1">
    <citation type="submission" date="2014-07" db="EMBL/GenBank/DDBJ databases">
        <authorList>
            <person name="Monot Marc"/>
        </authorList>
    </citation>
    <scope>NUCLEOTIDE SEQUENCE</scope>
    <source>
        <strain evidence="4">7032989</strain>
        <strain evidence="3">7032994</strain>
    </source>
</reference>
<gene>
    <name evidence="4" type="ORF">BN1095_340308</name>
    <name evidence="2" type="ORF">BN1096_350018</name>
    <name evidence="3" type="ORF">BN1097_580019</name>
</gene>
<organism evidence="4">
    <name type="scientific">Clostridioides difficile</name>
    <name type="common">Peptoclostridium difficile</name>
    <dbReference type="NCBI Taxonomy" id="1496"/>
    <lineage>
        <taxon>Bacteria</taxon>
        <taxon>Bacillati</taxon>
        <taxon>Bacillota</taxon>
        <taxon>Clostridia</taxon>
        <taxon>Peptostreptococcales</taxon>
        <taxon>Peptostreptococcaceae</taxon>
        <taxon>Clostridioides</taxon>
    </lineage>
</organism>
<feature type="domain" description="Fido" evidence="1">
    <location>
        <begin position="108"/>
        <end position="263"/>
    </location>
</feature>
<dbReference type="PROSITE" id="PS51459">
    <property type="entry name" value="FIDO"/>
    <property type="match status" value="1"/>
</dbReference>
<evidence type="ECO:0000313" key="3">
    <source>
        <dbReference type="EMBL" id="CDS86647.1"/>
    </source>
</evidence>
<dbReference type="InterPro" id="IPR040198">
    <property type="entry name" value="Fido_containing"/>
</dbReference>
<dbReference type="AlphaFoldDB" id="A0A069AVR4"/>
<accession>A0A069AVR4</accession>
<dbReference type="RefSeq" id="WP_021366578.1">
    <property type="nucleotide sequence ID" value="NZ_BBYB01000069.1"/>
</dbReference>
<protein>
    <submittedName>
        <fullName evidence="3">Fic family protein</fullName>
    </submittedName>
</protein>
<dbReference type="EMBL" id="LK932486">
    <property type="protein sequence ID" value="CDS84574.1"/>
    <property type="molecule type" value="Genomic_DNA"/>
</dbReference>
<dbReference type="PANTHER" id="PTHR13504:SF38">
    <property type="entry name" value="FIDO DOMAIN-CONTAINING PROTEIN"/>
    <property type="match status" value="1"/>
</dbReference>
<dbReference type="InterPro" id="IPR003812">
    <property type="entry name" value="Fido"/>
</dbReference>
<dbReference type="Gene3D" id="1.10.3290.10">
    <property type="entry name" value="Fido-like domain"/>
    <property type="match status" value="1"/>
</dbReference>
<dbReference type="EMBL" id="LK932396">
    <property type="protein sequence ID" value="CDS86647.1"/>
    <property type="molecule type" value="Genomic_DNA"/>
</dbReference>
<dbReference type="PANTHER" id="PTHR13504">
    <property type="entry name" value="FIDO DOMAIN-CONTAINING PROTEIN DDB_G0283145"/>
    <property type="match status" value="1"/>
</dbReference>
<dbReference type="Pfam" id="PF02661">
    <property type="entry name" value="Fic"/>
    <property type="match status" value="1"/>
</dbReference>
<sequence>MEFTKKSKLKNMYVNMNVARMLSKINEYKGRQLLYKKQPKEILENLEKKSLVDCSESTYIGNQRDSSNFNLEKLISNEVTPRSREELSIVEYRDVVKTINSAYESIPISSQTILELHGYLYKFSSTRGGSYKSDNDFIEHNLKPSEFISIDSSGNKVEKAVEEICEAYNTLIEEDEIDILILISAFVLDFILIHPFKEGNIKMARVLILLLLNKNGYEVGRYISLGKIFDDSSYEYYSNLNYLKASIGSEKADMNAWIEYFLETILTAYEKLDDSLNISDKKRQTKTSRIEKIINSTLGYFTKEDIRDLCPDIPEPTINRVFNNLRKQDKIEVVARGRSAKWKKKY</sequence>
<proteinExistence type="predicted"/>
<name>A0A069AVR4_CLODI</name>